<reference evidence="5" key="1">
    <citation type="journal article" date="2022" name="Int. J. Syst. Evol. Microbiol.">
        <title>Anaeromyxobacter oryzae sp. nov., Anaeromyxobacter diazotrophicus sp. nov. and Anaeromyxobacter paludicola sp. nov., isolated from paddy soils.</title>
        <authorList>
            <person name="Itoh H."/>
            <person name="Xu Z."/>
            <person name="Mise K."/>
            <person name="Masuda Y."/>
            <person name="Ushijima N."/>
            <person name="Hayakawa C."/>
            <person name="Shiratori Y."/>
            <person name="Senoo K."/>
        </authorList>
    </citation>
    <scope>NUCLEOTIDE SEQUENCE [LARGE SCALE GENOMIC DNA]</scope>
    <source>
        <strain evidence="5">Red630</strain>
    </source>
</reference>
<dbReference type="Gene3D" id="1.10.150.320">
    <property type="entry name" value="Photosystem II 12 kDa extrinsic protein"/>
    <property type="match status" value="1"/>
</dbReference>
<keyword evidence="5" id="KW-1185">Reference proteome</keyword>
<sequence length="128" mass="13278">MSRLATAALAAALLLPAAPALAAKKPLAPGERIDLNRASAAQLMRLPGVGRKKAEAIVAYRQQHPFQAAEQVTRVKGVSPGWFAKVRAHLSAAEPPASRAAGPKVAHAKGPGAHLPPRSPRGAADRRP</sequence>
<dbReference type="PANTHER" id="PTHR21180:SF32">
    <property type="entry name" value="ENDONUCLEASE_EXONUCLEASE_PHOSPHATASE FAMILY DOMAIN-CONTAINING PROTEIN 1"/>
    <property type="match status" value="1"/>
</dbReference>
<dbReference type="EMBL" id="AP025592">
    <property type="protein sequence ID" value="BDG10457.1"/>
    <property type="molecule type" value="Genomic_DNA"/>
</dbReference>
<dbReference type="SMART" id="SM00278">
    <property type="entry name" value="HhH1"/>
    <property type="match status" value="2"/>
</dbReference>
<dbReference type="SUPFAM" id="SSF47781">
    <property type="entry name" value="RuvA domain 2-like"/>
    <property type="match status" value="1"/>
</dbReference>
<evidence type="ECO:0000313" key="5">
    <source>
        <dbReference type="Proteomes" id="UP001162734"/>
    </source>
</evidence>
<dbReference type="InterPro" id="IPR051675">
    <property type="entry name" value="Endo/Exo/Phosphatase_dom_1"/>
</dbReference>
<feature type="signal peptide" evidence="2">
    <location>
        <begin position="1"/>
        <end position="22"/>
    </location>
</feature>
<dbReference type="NCBIfam" id="TIGR00426">
    <property type="entry name" value="competence protein ComEA helix-hairpin-helix repeat region"/>
    <property type="match status" value="1"/>
</dbReference>
<evidence type="ECO:0000256" key="1">
    <source>
        <dbReference type="SAM" id="MobiDB-lite"/>
    </source>
</evidence>
<dbReference type="InterPro" id="IPR010994">
    <property type="entry name" value="RuvA_2-like"/>
</dbReference>
<dbReference type="Pfam" id="PF12836">
    <property type="entry name" value="HHH_3"/>
    <property type="match status" value="1"/>
</dbReference>
<dbReference type="Proteomes" id="UP001162734">
    <property type="component" value="Chromosome"/>
</dbReference>
<protein>
    <recommendedName>
        <fullName evidence="3">Helix-hairpin-helix DNA-binding motif class 1 domain-containing protein</fullName>
    </recommendedName>
</protein>
<proteinExistence type="predicted"/>
<feature type="domain" description="Helix-hairpin-helix DNA-binding motif class 1" evidence="3">
    <location>
        <begin position="70"/>
        <end position="89"/>
    </location>
</feature>
<evidence type="ECO:0000313" key="4">
    <source>
        <dbReference type="EMBL" id="BDG10457.1"/>
    </source>
</evidence>
<dbReference type="InterPro" id="IPR004509">
    <property type="entry name" value="Competence_ComEA_HhH"/>
</dbReference>
<dbReference type="RefSeq" id="WP_248342954.1">
    <property type="nucleotide sequence ID" value="NZ_AP025592.1"/>
</dbReference>
<evidence type="ECO:0000259" key="3">
    <source>
        <dbReference type="SMART" id="SM00278"/>
    </source>
</evidence>
<dbReference type="PANTHER" id="PTHR21180">
    <property type="entry name" value="ENDONUCLEASE/EXONUCLEASE/PHOSPHATASE FAMILY DOMAIN-CONTAINING PROTEIN 1"/>
    <property type="match status" value="1"/>
</dbReference>
<name>A0ABM7XEZ1_9BACT</name>
<feature type="region of interest" description="Disordered" evidence="1">
    <location>
        <begin position="93"/>
        <end position="128"/>
    </location>
</feature>
<feature type="domain" description="Helix-hairpin-helix DNA-binding motif class 1" evidence="3">
    <location>
        <begin position="41"/>
        <end position="60"/>
    </location>
</feature>
<evidence type="ECO:0000256" key="2">
    <source>
        <dbReference type="SAM" id="SignalP"/>
    </source>
</evidence>
<organism evidence="4 5">
    <name type="scientific">Anaeromyxobacter paludicola</name>
    <dbReference type="NCBI Taxonomy" id="2918171"/>
    <lineage>
        <taxon>Bacteria</taxon>
        <taxon>Pseudomonadati</taxon>
        <taxon>Myxococcota</taxon>
        <taxon>Myxococcia</taxon>
        <taxon>Myxococcales</taxon>
        <taxon>Cystobacterineae</taxon>
        <taxon>Anaeromyxobacteraceae</taxon>
        <taxon>Anaeromyxobacter</taxon>
    </lineage>
</organism>
<dbReference type="InterPro" id="IPR003583">
    <property type="entry name" value="Hlx-hairpin-Hlx_DNA-bd_motif"/>
</dbReference>
<accession>A0ABM7XEZ1</accession>
<gene>
    <name evidence="4" type="ORF">AMPC_35700</name>
</gene>
<feature type="chain" id="PRO_5046573997" description="Helix-hairpin-helix DNA-binding motif class 1 domain-containing protein" evidence="2">
    <location>
        <begin position="23"/>
        <end position="128"/>
    </location>
</feature>
<keyword evidence="2" id="KW-0732">Signal</keyword>